<protein>
    <recommendedName>
        <fullName evidence="2">DUF5723 domain-containing protein</fullName>
    </recommendedName>
</protein>
<name>A0A7X8SHE9_9BACT</name>
<dbReference type="Pfam" id="PF18990">
    <property type="entry name" value="DUF5723"/>
    <property type="match status" value="1"/>
</dbReference>
<feature type="domain" description="DUF5723" evidence="2">
    <location>
        <begin position="42"/>
        <end position="419"/>
    </location>
</feature>
<dbReference type="AlphaFoldDB" id="A0A7X8SHE9"/>
<reference evidence="3 4" key="1">
    <citation type="submission" date="2020-04" db="EMBL/GenBank/DDBJ databases">
        <title>Flammeovirga sp. SR4, a novel species isolated from seawater.</title>
        <authorList>
            <person name="Wang X."/>
        </authorList>
    </citation>
    <scope>NUCLEOTIDE SEQUENCE [LARGE SCALE GENOMIC DNA]</scope>
    <source>
        <strain evidence="3 4">SR4</strain>
    </source>
</reference>
<organism evidence="3 4">
    <name type="scientific">Flammeovirga agarivorans</name>
    <dbReference type="NCBI Taxonomy" id="2726742"/>
    <lineage>
        <taxon>Bacteria</taxon>
        <taxon>Pseudomonadati</taxon>
        <taxon>Bacteroidota</taxon>
        <taxon>Cytophagia</taxon>
        <taxon>Cytophagales</taxon>
        <taxon>Flammeovirgaceae</taxon>
        <taxon>Flammeovirga</taxon>
    </lineage>
</organism>
<accession>A0A7X8SHE9</accession>
<evidence type="ECO:0000313" key="3">
    <source>
        <dbReference type="EMBL" id="NLR90296.1"/>
    </source>
</evidence>
<dbReference type="Proteomes" id="UP000585050">
    <property type="component" value="Unassembled WGS sequence"/>
</dbReference>
<keyword evidence="1" id="KW-0732">Signal</keyword>
<keyword evidence="4" id="KW-1185">Reference proteome</keyword>
<dbReference type="EMBL" id="JABAIL010000001">
    <property type="protein sequence ID" value="NLR90296.1"/>
    <property type="molecule type" value="Genomic_DNA"/>
</dbReference>
<feature type="chain" id="PRO_5030955101" description="DUF5723 domain-containing protein" evidence="1">
    <location>
        <begin position="23"/>
        <end position="466"/>
    </location>
</feature>
<evidence type="ECO:0000259" key="2">
    <source>
        <dbReference type="Pfam" id="PF18990"/>
    </source>
</evidence>
<evidence type="ECO:0000313" key="4">
    <source>
        <dbReference type="Proteomes" id="UP000585050"/>
    </source>
</evidence>
<proteinExistence type="predicted"/>
<dbReference type="RefSeq" id="WP_168881001.1">
    <property type="nucleotide sequence ID" value="NZ_JABAIL010000001.1"/>
</dbReference>
<comment type="caution">
    <text evidence="3">The sequence shown here is derived from an EMBL/GenBank/DDBJ whole genome shotgun (WGS) entry which is preliminary data.</text>
</comment>
<dbReference type="InterPro" id="IPR043781">
    <property type="entry name" value="DUF5723"/>
</dbReference>
<gene>
    <name evidence="3" type="ORF">HGP29_03720</name>
</gene>
<dbReference type="Gene3D" id="2.40.160.60">
    <property type="entry name" value="Outer membrane protein transport protein (OMPP1/FadL/TodX)"/>
    <property type="match status" value="1"/>
</dbReference>
<evidence type="ECO:0000256" key="1">
    <source>
        <dbReference type="SAM" id="SignalP"/>
    </source>
</evidence>
<feature type="signal peptide" evidence="1">
    <location>
        <begin position="1"/>
        <end position="22"/>
    </location>
</feature>
<sequence>MKLKKYILLTFSLMALAHWSSAQQINTLYFMNSVPQNTKLNPGKQSEAKWAVAFPVTNMGLNVFNGVSLNDVTYRSNDSTILDIDGLLDKLEDTNRQMSMLNSEVFGLYFQKYKWGVNLRVNYTNIEHLTYSKGLFNTVLKGPASQEVLGNPQPLESVAKVFGFMDVAIGGNYRINDKLVVGMTAKVLFGSHNVNAKLNGQIYQDDEANLPLVLNGNIELASNGLGDIVDEEGSVTIDGDNIAEDIATFKNVGFAIDLGATYQFSDKLSFEASALNLGTIFWKDDTNYNYNASLDSINYDGMDPVSLINGNADNPFPSIGDSLNFVDVAGEAPGNTPLPTIVNLAATYEFWDRATAGALFSQMFYEGEYYPSFTLSADKQFGKFFGFGLSYTADKFNAFNLGGMISVGFPGLQVYVLSDNILSAAIQYDKARAANLRFGINLPFGDVEKDDMPNSLKKRMSNRRRR</sequence>